<proteinExistence type="predicted"/>
<dbReference type="AlphaFoldDB" id="A0A1M7ZK98"/>
<keyword evidence="1" id="KW-1133">Transmembrane helix</keyword>
<evidence type="ECO:0000313" key="3">
    <source>
        <dbReference type="Proteomes" id="UP000186406"/>
    </source>
</evidence>
<organism evidence="2 3">
    <name type="scientific">Pseudoxanthobacter soli DSM 19599</name>
    <dbReference type="NCBI Taxonomy" id="1123029"/>
    <lineage>
        <taxon>Bacteria</taxon>
        <taxon>Pseudomonadati</taxon>
        <taxon>Pseudomonadota</taxon>
        <taxon>Alphaproteobacteria</taxon>
        <taxon>Hyphomicrobiales</taxon>
        <taxon>Segnochrobactraceae</taxon>
        <taxon>Pseudoxanthobacter</taxon>
    </lineage>
</organism>
<name>A0A1M7ZK98_9HYPH</name>
<dbReference type="STRING" id="1123029.SAMN02745172_02063"/>
<reference evidence="2 3" key="1">
    <citation type="submission" date="2016-12" db="EMBL/GenBank/DDBJ databases">
        <authorList>
            <person name="Song W.-J."/>
            <person name="Kurnit D.M."/>
        </authorList>
    </citation>
    <scope>NUCLEOTIDE SEQUENCE [LARGE SCALE GENOMIC DNA]</scope>
    <source>
        <strain evidence="2 3">DSM 19599</strain>
    </source>
</reference>
<keyword evidence="1" id="KW-0472">Membrane</keyword>
<dbReference type="OrthoDB" id="9811204at2"/>
<accession>A0A1M7ZK98</accession>
<keyword evidence="1" id="KW-0812">Transmembrane</keyword>
<feature type="transmembrane region" description="Helical" evidence="1">
    <location>
        <begin position="36"/>
        <end position="57"/>
    </location>
</feature>
<gene>
    <name evidence="2" type="ORF">SAMN02745172_02063</name>
</gene>
<feature type="transmembrane region" description="Helical" evidence="1">
    <location>
        <begin position="114"/>
        <end position="133"/>
    </location>
</feature>
<feature type="transmembrane region" description="Helical" evidence="1">
    <location>
        <begin position="139"/>
        <end position="163"/>
    </location>
</feature>
<evidence type="ECO:0000256" key="1">
    <source>
        <dbReference type="SAM" id="Phobius"/>
    </source>
</evidence>
<feature type="transmembrane region" description="Helical" evidence="1">
    <location>
        <begin position="170"/>
        <end position="193"/>
    </location>
</feature>
<sequence>MAEPGAVAIILHAKRALEGAIDLLFARPKALAGFEFTIAGFWLSFAAIVLLVPPFVISTLSEARLGIGLGLWPEDAFPWGALFAARAVELVVDWVFFPVVMAILARPLGIAARYVPYMIVRNWANVVAAAIYAVPEVLFSFGVIGGDVWLAATLVAFLIVVYYRFQVARAALGAPIGLAAGLVAFEMLSSVVVTELLDRVIGP</sequence>
<feature type="transmembrane region" description="Helical" evidence="1">
    <location>
        <begin position="77"/>
        <end position="102"/>
    </location>
</feature>
<dbReference type="RefSeq" id="WP_073628146.1">
    <property type="nucleotide sequence ID" value="NZ_FRXO01000003.1"/>
</dbReference>
<evidence type="ECO:0008006" key="4">
    <source>
        <dbReference type="Google" id="ProtNLM"/>
    </source>
</evidence>
<dbReference type="EMBL" id="FRXO01000003">
    <property type="protein sequence ID" value="SHO65301.1"/>
    <property type="molecule type" value="Genomic_DNA"/>
</dbReference>
<evidence type="ECO:0000313" key="2">
    <source>
        <dbReference type="EMBL" id="SHO65301.1"/>
    </source>
</evidence>
<protein>
    <recommendedName>
        <fullName evidence="4">Yip1 domain-containing protein</fullName>
    </recommendedName>
</protein>
<dbReference type="Proteomes" id="UP000186406">
    <property type="component" value="Unassembled WGS sequence"/>
</dbReference>
<keyword evidence="3" id="KW-1185">Reference proteome</keyword>